<feature type="compositionally biased region" description="Low complexity" evidence="1">
    <location>
        <begin position="21"/>
        <end position="36"/>
    </location>
</feature>
<evidence type="ECO:0000259" key="2">
    <source>
        <dbReference type="PROSITE" id="PS50181"/>
    </source>
</evidence>
<feature type="domain" description="F-box" evidence="2">
    <location>
        <begin position="41"/>
        <end position="89"/>
    </location>
</feature>
<feature type="region of interest" description="Disordered" evidence="1">
    <location>
        <begin position="1"/>
        <end position="37"/>
    </location>
</feature>
<dbReference type="Proteomes" id="UP001642540">
    <property type="component" value="Unassembled WGS sequence"/>
</dbReference>
<dbReference type="InterPro" id="IPR001810">
    <property type="entry name" value="F-box_dom"/>
</dbReference>
<dbReference type="Pfam" id="PF00646">
    <property type="entry name" value="F-box"/>
    <property type="match status" value="1"/>
</dbReference>
<dbReference type="InterPro" id="IPR036047">
    <property type="entry name" value="F-box-like_dom_sf"/>
</dbReference>
<gene>
    <name evidence="3" type="ORF">ODALV1_LOCUS17898</name>
</gene>
<accession>A0ABP1R236</accession>
<dbReference type="EMBL" id="CAXLJM020000057">
    <property type="protein sequence ID" value="CAL8117920.1"/>
    <property type="molecule type" value="Genomic_DNA"/>
</dbReference>
<feature type="region of interest" description="Disordered" evidence="1">
    <location>
        <begin position="276"/>
        <end position="299"/>
    </location>
</feature>
<evidence type="ECO:0000256" key="1">
    <source>
        <dbReference type="SAM" id="MobiDB-lite"/>
    </source>
</evidence>
<comment type="caution">
    <text evidence="3">The sequence shown here is derived from an EMBL/GenBank/DDBJ whole genome shotgun (WGS) entry which is preliminary data.</text>
</comment>
<evidence type="ECO:0000313" key="3">
    <source>
        <dbReference type="EMBL" id="CAL8117920.1"/>
    </source>
</evidence>
<dbReference type="SUPFAM" id="SSF81383">
    <property type="entry name" value="F-box domain"/>
    <property type="match status" value="1"/>
</dbReference>
<dbReference type="SUPFAM" id="SSF52058">
    <property type="entry name" value="L domain-like"/>
    <property type="match status" value="1"/>
</dbReference>
<dbReference type="PROSITE" id="PS50181">
    <property type="entry name" value="FBOX"/>
    <property type="match status" value="1"/>
</dbReference>
<evidence type="ECO:0000313" key="4">
    <source>
        <dbReference type="Proteomes" id="UP001642540"/>
    </source>
</evidence>
<organism evidence="3 4">
    <name type="scientific">Orchesella dallaii</name>
    <dbReference type="NCBI Taxonomy" id="48710"/>
    <lineage>
        <taxon>Eukaryota</taxon>
        <taxon>Metazoa</taxon>
        <taxon>Ecdysozoa</taxon>
        <taxon>Arthropoda</taxon>
        <taxon>Hexapoda</taxon>
        <taxon>Collembola</taxon>
        <taxon>Entomobryomorpha</taxon>
        <taxon>Entomobryoidea</taxon>
        <taxon>Orchesellidae</taxon>
        <taxon>Orchesellinae</taxon>
        <taxon>Orchesella</taxon>
    </lineage>
</organism>
<protein>
    <recommendedName>
        <fullName evidence="2">F-box domain-containing protein</fullName>
    </recommendedName>
</protein>
<name>A0ABP1R236_9HEXA</name>
<reference evidence="3 4" key="1">
    <citation type="submission" date="2024-08" db="EMBL/GenBank/DDBJ databases">
        <authorList>
            <person name="Cucini C."/>
            <person name="Frati F."/>
        </authorList>
    </citation>
    <scope>NUCLEOTIDE SEQUENCE [LARGE SCALE GENOMIC DNA]</scope>
</reference>
<proteinExistence type="predicted"/>
<sequence length="658" mass="74548">MAKLGAEYSGDITPTSEDSSEYSVSDVDLDSSSSDSDQNDRFPVMLLPVEIRAKILNMISQRQVPSLRLVSKQWRDEVDQFYEFAFNIYDTTSNLSLIRNLRCRECVIWKLTKDLKSESLFNHPSYLKVIKVFGPTSAANLKNLISCSTNLEHLTMTRRANYPWILNLQDTPALSNLTELRYLRLNSEEHLQIHRPSENQRLNLKVPPMMDCYFPKLKIFEILKRFPVWHYSHYVTSVLKFVSRHSATLTHIELDFIPLSCIAAWLGDRDMPEDLSSSEDDEYNYGSSMEGQLNRRRNRSDRCVSPQGINLHELCKIRLQKLCITTMGYAKDIHIWKSLLESQSHPPEENNQNRQTHFGLRELRFDWLCRDPMTETRARVSGFPWIHFQIPIEASSTTLVHVELANLSMVTKAFPSSPVNNRVVMHKVVPFDLSIFRHCTRLKSLILRCRENHARIHPVDLGAFGPRASVANGAVAVGGAVVGVVGAGNENKDDAVNGNGNNNGQQNHPHNAGVGGVGAAPAEQQGVVATVGEILLMINAMDLPESLEQLEIFRFPMLTSDIESCVRKLTNLRKLFFHECGKTNSFGVSADIIRHMAKLRQLKFLEIVGFNDSTEERRSALELVFQEIGRPFEGQDTWLELCDGSTTAFETLQAVNES</sequence>
<keyword evidence="4" id="KW-1185">Reference proteome</keyword>